<feature type="transmembrane region" description="Helical" evidence="1">
    <location>
        <begin position="159"/>
        <end position="185"/>
    </location>
</feature>
<feature type="transmembrane region" description="Helical" evidence="1">
    <location>
        <begin position="12"/>
        <end position="31"/>
    </location>
</feature>
<sequence length="194" mass="20871">MQRTDTKRLTWLSLLIALLIIQTFVPGIGYIPIGPMQATIIHITVIIGAILFGPKDGAILGLSWGILRLIKAFIMPDVMSPVFMNPMISVLPRFLVGWLSGLIYVACKRKINPPLSQVMTGVIGSLINTVAVLGLIYVFEAESYAEILNIPTAALLATLGGVVATNGILEAIVSGVLTPIITTPLTKIIQKNKR</sequence>
<gene>
    <name evidence="2" type="ORF">SAMN04487984_1136</name>
</gene>
<evidence type="ECO:0000313" key="3">
    <source>
        <dbReference type="Proteomes" id="UP000243884"/>
    </source>
</evidence>
<keyword evidence="1" id="KW-1133">Transmembrane helix</keyword>
<dbReference type="Proteomes" id="UP000243884">
    <property type="component" value="Unassembled WGS sequence"/>
</dbReference>
<keyword evidence="1" id="KW-0472">Membrane</keyword>
<reference evidence="3" key="1">
    <citation type="submission" date="2017-04" db="EMBL/GenBank/DDBJ databases">
        <authorList>
            <person name="Varghese N."/>
            <person name="Submissions S."/>
        </authorList>
    </citation>
    <scope>NUCLEOTIDE SEQUENCE [LARGE SCALE GENOMIC DNA]</scope>
    <source>
        <strain evidence="3">DSM 21500</strain>
    </source>
</reference>
<feature type="transmembrane region" description="Helical" evidence="1">
    <location>
        <begin position="90"/>
        <end position="107"/>
    </location>
</feature>
<keyword evidence="1" id="KW-0812">Transmembrane</keyword>
<name>A0A1W1Z5D8_9LACT</name>
<dbReference type="OrthoDB" id="9813540at2"/>
<dbReference type="Pfam" id="PF12822">
    <property type="entry name" value="ECF_trnsprt"/>
    <property type="match status" value="1"/>
</dbReference>
<keyword evidence="3" id="KW-1185">Reference proteome</keyword>
<dbReference type="RefSeq" id="WP_084099258.1">
    <property type="nucleotide sequence ID" value="NZ_FWXK01000006.1"/>
</dbReference>
<evidence type="ECO:0000256" key="1">
    <source>
        <dbReference type="SAM" id="Phobius"/>
    </source>
</evidence>
<organism evidence="2 3">
    <name type="scientific">Aerococcus suis</name>
    <dbReference type="NCBI Taxonomy" id="371602"/>
    <lineage>
        <taxon>Bacteria</taxon>
        <taxon>Bacillati</taxon>
        <taxon>Bacillota</taxon>
        <taxon>Bacilli</taxon>
        <taxon>Lactobacillales</taxon>
        <taxon>Aerococcaceae</taxon>
        <taxon>Aerococcus</taxon>
    </lineage>
</organism>
<evidence type="ECO:0000313" key="2">
    <source>
        <dbReference type="EMBL" id="SMC43645.1"/>
    </source>
</evidence>
<dbReference type="EMBL" id="FWXK01000006">
    <property type="protein sequence ID" value="SMC43645.1"/>
    <property type="molecule type" value="Genomic_DNA"/>
</dbReference>
<protein>
    <submittedName>
        <fullName evidence="2">Uncharacterized membrane protein</fullName>
    </submittedName>
</protein>
<proteinExistence type="predicted"/>
<dbReference type="Gene3D" id="1.10.1760.20">
    <property type="match status" value="1"/>
</dbReference>
<dbReference type="GO" id="GO:0022857">
    <property type="term" value="F:transmembrane transporter activity"/>
    <property type="evidence" value="ECO:0007669"/>
    <property type="project" value="InterPro"/>
</dbReference>
<feature type="transmembrane region" description="Helical" evidence="1">
    <location>
        <begin position="119"/>
        <end position="139"/>
    </location>
</feature>
<dbReference type="InterPro" id="IPR024529">
    <property type="entry name" value="ECF_trnsprt_substrate-spec"/>
</dbReference>
<accession>A0A1W1Z5D8</accession>
<dbReference type="STRING" id="371602.SAMN04487984_1136"/>
<dbReference type="AlphaFoldDB" id="A0A1W1Z5D8"/>